<dbReference type="InterPro" id="IPR044005">
    <property type="entry name" value="DZR_2"/>
</dbReference>
<evidence type="ECO:0000313" key="3">
    <source>
        <dbReference type="EMBL" id="VFJ43304.1"/>
    </source>
</evidence>
<accession>A0A450TBM3</accession>
<sequence length="229" mass="25236">MQKFVFTTSCLLCGAEVAGSKPNLCPDCLRDLPVIDAACPVCGIPLPEPVICPACQRRHPPFTRTHAAFRYGFPVNHLVVLMKFHEKLAAARVLGELLADYLEMARVSRPELLIPVPLHVGRLRERGFNQALEIGREVARRREIPIRKDWVVRKRATPPQTDLPNRAARGRNVRGAFALNGPVPKVGHIAILDDVMTSGATVTEVAGLLRRAGIPRVDVWCCCRAGEMG</sequence>
<dbReference type="PANTHER" id="PTHR47505:SF1">
    <property type="entry name" value="DNA UTILIZATION PROTEIN YHGH"/>
    <property type="match status" value="1"/>
</dbReference>
<dbReference type="EMBL" id="CAADEX010000133">
    <property type="protein sequence ID" value="VFJ64115.1"/>
    <property type="molecule type" value="Genomic_DNA"/>
</dbReference>
<dbReference type="EMBL" id="CAADEY010000005">
    <property type="protein sequence ID" value="VFJ43304.1"/>
    <property type="molecule type" value="Genomic_DNA"/>
</dbReference>
<proteinExistence type="inferred from homology"/>
<gene>
    <name evidence="4" type="ORF">BECKDK2373B_GA0170837_11333</name>
    <name evidence="3" type="ORF">BECKDK2373C_GA0170839_100513</name>
</gene>
<dbReference type="CDD" id="cd06223">
    <property type="entry name" value="PRTases_typeI"/>
    <property type="match status" value="1"/>
</dbReference>
<dbReference type="InterPro" id="IPR029057">
    <property type="entry name" value="PRTase-like"/>
</dbReference>
<dbReference type="Pfam" id="PF18912">
    <property type="entry name" value="DZR_2"/>
    <property type="match status" value="1"/>
</dbReference>
<dbReference type="InterPro" id="IPR000836">
    <property type="entry name" value="PRTase_dom"/>
</dbReference>
<evidence type="ECO:0000259" key="2">
    <source>
        <dbReference type="Pfam" id="PF18912"/>
    </source>
</evidence>
<reference evidence="4" key="1">
    <citation type="submission" date="2019-02" db="EMBL/GenBank/DDBJ databases">
        <authorList>
            <person name="Gruber-Vodicka R. H."/>
            <person name="Seah K. B. B."/>
        </authorList>
    </citation>
    <scope>NUCLEOTIDE SEQUENCE</scope>
    <source>
        <strain evidence="3">BECK_DK161</strain>
        <strain evidence="4">BECK_DK47</strain>
    </source>
</reference>
<dbReference type="Gene3D" id="3.40.50.2020">
    <property type="match status" value="1"/>
</dbReference>
<protein>
    <submittedName>
        <fullName evidence="4">ComF family protein</fullName>
    </submittedName>
</protein>
<dbReference type="PANTHER" id="PTHR47505">
    <property type="entry name" value="DNA UTILIZATION PROTEIN YHGH"/>
    <property type="match status" value="1"/>
</dbReference>
<name>A0A450TBM3_9GAMM</name>
<dbReference type="SUPFAM" id="SSF53271">
    <property type="entry name" value="PRTase-like"/>
    <property type="match status" value="1"/>
</dbReference>
<comment type="similarity">
    <text evidence="1">Belongs to the ComF/GntX family.</text>
</comment>
<feature type="domain" description="Double zinc ribbon" evidence="2">
    <location>
        <begin position="3"/>
        <end position="56"/>
    </location>
</feature>
<dbReference type="AlphaFoldDB" id="A0A450TBM3"/>
<organism evidence="4">
    <name type="scientific">Candidatus Kentrum sp. DK</name>
    <dbReference type="NCBI Taxonomy" id="2126562"/>
    <lineage>
        <taxon>Bacteria</taxon>
        <taxon>Pseudomonadati</taxon>
        <taxon>Pseudomonadota</taxon>
        <taxon>Gammaproteobacteria</taxon>
        <taxon>Candidatus Kentrum</taxon>
    </lineage>
</organism>
<dbReference type="InterPro" id="IPR051910">
    <property type="entry name" value="ComF/GntX_DNA_util-trans"/>
</dbReference>
<evidence type="ECO:0000256" key="1">
    <source>
        <dbReference type="ARBA" id="ARBA00008007"/>
    </source>
</evidence>
<evidence type="ECO:0000313" key="4">
    <source>
        <dbReference type="EMBL" id="VFJ64115.1"/>
    </source>
</evidence>